<reference evidence="2" key="1">
    <citation type="submission" date="2014-11" db="EMBL/GenBank/DDBJ databases">
        <authorList>
            <person name="Otto D Thomas"/>
            <person name="Naeem Raeece"/>
        </authorList>
    </citation>
    <scope>NUCLEOTIDE SEQUENCE</scope>
</reference>
<dbReference type="AlphaFoldDB" id="A0A0G4HZX2"/>
<protein>
    <submittedName>
        <fullName evidence="2">Uncharacterized protein</fullName>
    </submittedName>
</protein>
<feature type="region of interest" description="Disordered" evidence="1">
    <location>
        <begin position="399"/>
        <end position="510"/>
    </location>
</feature>
<organism evidence="2">
    <name type="scientific">Chromera velia CCMP2878</name>
    <dbReference type="NCBI Taxonomy" id="1169474"/>
    <lineage>
        <taxon>Eukaryota</taxon>
        <taxon>Sar</taxon>
        <taxon>Alveolata</taxon>
        <taxon>Colpodellida</taxon>
        <taxon>Chromeraceae</taxon>
        <taxon>Chromera</taxon>
    </lineage>
</organism>
<proteinExistence type="predicted"/>
<dbReference type="VEuPathDB" id="CryptoDB:Cvel_34193"/>
<sequence length="510" mass="55487">MLRLAYPRETEVATEFFVVDLPPEVCLEVDSGGEKNMVMDYLYEDVGIIREDDRTRMVHPLRSNASYCPFPLSFLRGGGRTQGTSESRGGGGSDASASGGAFLQPPEAANGDSESGQLIPGKLQPEKRESNYAEVVVRYSLAKRKAYVIRRRRDPKQLSLRLQVDAEGESELRVIFWHRFISPADLQVKDDSRDAWDLEPGVELVARVLPSSFEAELFMEQAIAQSCHRTLGPREGFQPPQARASRGGGKGVQIAWVEFEDSVGPSGESRRRFIASSARYSKNKGKGVQEIREALLRILEEAGVDRMTTGVRPAARAATIRATRDLTPGAVFPITPDPRQDQQLFSLDGMPSPDGPNRIPRKILVGAAVKKKNGSFTMRGAESLGVSHLTFAPAVEVEGAPEDEENHEGMQHGAAAAAQEERGFQGTPVARDSRPTQARRGGGVEELPSIHGENTGRVTRASVRAWREAQDQGGGSSAGAKRQRTRSPSPAPPPTESVQPSVIVIDSDDE</sequence>
<feature type="region of interest" description="Disordered" evidence="1">
    <location>
        <begin position="78"/>
        <end position="124"/>
    </location>
</feature>
<dbReference type="EMBL" id="CDMZ01004570">
    <property type="protein sequence ID" value="CEM50142.1"/>
    <property type="molecule type" value="Genomic_DNA"/>
</dbReference>
<accession>A0A0G4HZX2</accession>
<evidence type="ECO:0000313" key="2">
    <source>
        <dbReference type="EMBL" id="CEM50142.1"/>
    </source>
</evidence>
<gene>
    <name evidence="2" type="ORF">Cvel_34193</name>
</gene>
<evidence type="ECO:0000256" key="1">
    <source>
        <dbReference type="SAM" id="MobiDB-lite"/>
    </source>
</evidence>
<name>A0A0G4HZX2_9ALVE</name>